<proteinExistence type="predicted"/>
<sequence>DREYLEGYLGLLIHGLTDSMMRAGRSPSVTGD</sequence>
<protein>
    <submittedName>
        <fullName evidence="1">Uncharacterized protein</fullName>
    </submittedName>
</protein>
<dbReference type="AlphaFoldDB" id="A0A382AEC6"/>
<evidence type="ECO:0000313" key="1">
    <source>
        <dbReference type="EMBL" id="SVA99749.1"/>
    </source>
</evidence>
<gene>
    <name evidence="1" type="ORF">METZ01_LOCUS152603</name>
</gene>
<dbReference type="EMBL" id="UINC01024991">
    <property type="protein sequence ID" value="SVA99749.1"/>
    <property type="molecule type" value="Genomic_DNA"/>
</dbReference>
<name>A0A382AEC6_9ZZZZ</name>
<accession>A0A382AEC6</accession>
<organism evidence="1">
    <name type="scientific">marine metagenome</name>
    <dbReference type="NCBI Taxonomy" id="408172"/>
    <lineage>
        <taxon>unclassified sequences</taxon>
        <taxon>metagenomes</taxon>
        <taxon>ecological metagenomes</taxon>
    </lineage>
</organism>
<reference evidence="1" key="1">
    <citation type="submission" date="2018-05" db="EMBL/GenBank/DDBJ databases">
        <authorList>
            <person name="Lanie J.A."/>
            <person name="Ng W.-L."/>
            <person name="Kazmierczak K.M."/>
            <person name="Andrzejewski T.M."/>
            <person name="Davidsen T.M."/>
            <person name="Wayne K.J."/>
            <person name="Tettelin H."/>
            <person name="Glass J.I."/>
            <person name="Rusch D."/>
            <person name="Podicherti R."/>
            <person name="Tsui H.-C.T."/>
            <person name="Winkler M.E."/>
        </authorList>
    </citation>
    <scope>NUCLEOTIDE SEQUENCE</scope>
</reference>
<feature type="non-terminal residue" evidence="1">
    <location>
        <position position="1"/>
    </location>
</feature>